<dbReference type="InterPro" id="IPR004360">
    <property type="entry name" value="Glyas_Fos-R_dOase_dom"/>
</dbReference>
<dbReference type="AlphaFoldDB" id="A0A212JP75"/>
<evidence type="ECO:0000259" key="1">
    <source>
        <dbReference type="PROSITE" id="PS51819"/>
    </source>
</evidence>
<organism evidence="2">
    <name type="scientific">uncultured Alphaproteobacteria bacterium</name>
    <dbReference type="NCBI Taxonomy" id="91750"/>
    <lineage>
        <taxon>Bacteria</taxon>
        <taxon>Pseudomonadati</taxon>
        <taxon>Pseudomonadota</taxon>
        <taxon>Alphaproteobacteria</taxon>
        <taxon>environmental samples</taxon>
    </lineage>
</organism>
<name>A0A212JP75_9PROT</name>
<dbReference type="Gene3D" id="3.10.180.10">
    <property type="entry name" value="2,3-Dihydroxybiphenyl 1,2-Dioxygenase, domain 1"/>
    <property type="match status" value="1"/>
</dbReference>
<dbReference type="InterPro" id="IPR037523">
    <property type="entry name" value="VOC_core"/>
</dbReference>
<dbReference type="PROSITE" id="PS51819">
    <property type="entry name" value="VOC"/>
    <property type="match status" value="1"/>
</dbReference>
<dbReference type="PANTHER" id="PTHR34109">
    <property type="entry name" value="BNAUNNG04460D PROTEIN-RELATED"/>
    <property type="match status" value="1"/>
</dbReference>
<dbReference type="InterPro" id="IPR029068">
    <property type="entry name" value="Glyas_Bleomycin-R_OHBP_Dase"/>
</dbReference>
<proteinExistence type="predicted"/>
<dbReference type="EMBL" id="FLUO01000001">
    <property type="protein sequence ID" value="SBW01125.1"/>
    <property type="molecule type" value="Genomic_DNA"/>
</dbReference>
<protein>
    <submittedName>
        <fullName evidence="2">Glyoxalase family protein</fullName>
    </submittedName>
</protein>
<dbReference type="SUPFAM" id="SSF54593">
    <property type="entry name" value="Glyoxalase/Bleomycin resistance protein/Dihydroxybiphenyl dioxygenase"/>
    <property type="match status" value="1"/>
</dbReference>
<gene>
    <name evidence="2" type="ORF">KL86APRO_11382</name>
</gene>
<evidence type="ECO:0000313" key="2">
    <source>
        <dbReference type="EMBL" id="SBW01125.1"/>
    </source>
</evidence>
<accession>A0A212JP75</accession>
<dbReference type="Pfam" id="PF00903">
    <property type="entry name" value="Glyoxalase"/>
    <property type="match status" value="1"/>
</dbReference>
<reference evidence="2" key="1">
    <citation type="submission" date="2016-04" db="EMBL/GenBank/DDBJ databases">
        <authorList>
            <person name="Evans L.H."/>
            <person name="Alamgir A."/>
            <person name="Owens N."/>
            <person name="Weber N.D."/>
            <person name="Virtaneva K."/>
            <person name="Barbian K."/>
            <person name="Babar A."/>
            <person name="Rosenke K."/>
        </authorList>
    </citation>
    <scope>NUCLEOTIDE SEQUENCE</scope>
    <source>
        <strain evidence="2">86</strain>
    </source>
</reference>
<feature type="domain" description="VOC" evidence="1">
    <location>
        <begin position="2"/>
        <end position="125"/>
    </location>
</feature>
<sequence length="127" mass="13467">MRLGYAILYVPDVPAAAAFYEQAFGLAVRFVHESGQFAEMETGATVLAFAAEDLVRADLDFRPVRAAAPPPGVEIALVTEDVAAALDRAVAAGAVAVLPPERKPWGQTVAYVRDPHGFLVELCTEVG</sequence>